<dbReference type="EMBL" id="GBRH01215397">
    <property type="protein sequence ID" value="JAD82498.1"/>
    <property type="molecule type" value="Transcribed_RNA"/>
</dbReference>
<accession>A0A0A9D731</accession>
<evidence type="ECO:0000313" key="2">
    <source>
        <dbReference type="EMBL" id="JAD82498.1"/>
    </source>
</evidence>
<evidence type="ECO:0000256" key="1">
    <source>
        <dbReference type="SAM" id="MobiDB-lite"/>
    </source>
</evidence>
<proteinExistence type="predicted"/>
<feature type="region of interest" description="Disordered" evidence="1">
    <location>
        <begin position="70"/>
        <end position="96"/>
    </location>
</feature>
<organism evidence="2">
    <name type="scientific">Arundo donax</name>
    <name type="common">Giant reed</name>
    <name type="synonym">Donax arundinaceus</name>
    <dbReference type="NCBI Taxonomy" id="35708"/>
    <lineage>
        <taxon>Eukaryota</taxon>
        <taxon>Viridiplantae</taxon>
        <taxon>Streptophyta</taxon>
        <taxon>Embryophyta</taxon>
        <taxon>Tracheophyta</taxon>
        <taxon>Spermatophyta</taxon>
        <taxon>Magnoliopsida</taxon>
        <taxon>Liliopsida</taxon>
        <taxon>Poales</taxon>
        <taxon>Poaceae</taxon>
        <taxon>PACMAD clade</taxon>
        <taxon>Arundinoideae</taxon>
        <taxon>Arundineae</taxon>
        <taxon>Arundo</taxon>
    </lineage>
</organism>
<sequence length="96" mass="10367">MRYIKKKKESEVVSSSNVSGATHAQLAWLKNGQEEYSAKMNGWHASTAHCQPCPKGTAHRPQHDRVVARVVPADGPARSCAGRRPRSRASASASSV</sequence>
<feature type="region of interest" description="Disordered" evidence="1">
    <location>
        <begin position="1"/>
        <end position="23"/>
    </location>
</feature>
<dbReference type="AlphaFoldDB" id="A0A0A9D731"/>
<reference evidence="2" key="2">
    <citation type="journal article" date="2015" name="Data Brief">
        <title>Shoot transcriptome of the giant reed, Arundo donax.</title>
        <authorList>
            <person name="Barrero R.A."/>
            <person name="Guerrero F.D."/>
            <person name="Moolhuijzen P."/>
            <person name="Goolsby J.A."/>
            <person name="Tidwell J."/>
            <person name="Bellgard S.E."/>
            <person name="Bellgard M.I."/>
        </authorList>
    </citation>
    <scope>NUCLEOTIDE SEQUENCE</scope>
    <source>
        <tissue evidence="2">Shoot tissue taken approximately 20 cm above the soil surface</tissue>
    </source>
</reference>
<reference evidence="2" key="1">
    <citation type="submission" date="2014-09" db="EMBL/GenBank/DDBJ databases">
        <authorList>
            <person name="Magalhaes I.L.F."/>
            <person name="Oliveira U."/>
            <person name="Santos F.R."/>
            <person name="Vidigal T.H.D.A."/>
            <person name="Brescovit A.D."/>
            <person name="Santos A.J."/>
        </authorList>
    </citation>
    <scope>NUCLEOTIDE SEQUENCE</scope>
    <source>
        <tissue evidence="2">Shoot tissue taken approximately 20 cm above the soil surface</tissue>
    </source>
</reference>
<name>A0A0A9D731_ARUDO</name>
<protein>
    <submittedName>
        <fullName evidence="2">Uncharacterized protein</fullName>
    </submittedName>
</protein>